<dbReference type="AlphaFoldDB" id="A0A9Q1B8G2"/>
<proteinExistence type="predicted"/>
<comment type="caution">
    <text evidence="4">The sequence shown here is derived from an EMBL/GenBank/DDBJ whole genome shotgun (WGS) entry which is preliminary data.</text>
</comment>
<dbReference type="EMBL" id="JAIZAY010001930">
    <property type="protein sequence ID" value="KAJ8017451.1"/>
    <property type="molecule type" value="Genomic_DNA"/>
</dbReference>
<dbReference type="PANTHER" id="PTHR46534">
    <property type="entry name" value="IGGFC_BINDING DOMAIN-CONTAINING PROTEIN"/>
    <property type="match status" value="1"/>
</dbReference>
<evidence type="ECO:0000256" key="1">
    <source>
        <dbReference type="SAM" id="MobiDB-lite"/>
    </source>
</evidence>
<evidence type="ECO:0000256" key="2">
    <source>
        <dbReference type="SAM" id="SignalP"/>
    </source>
</evidence>
<accession>A0A9Q1B8G2</accession>
<feature type="region of interest" description="Disordered" evidence="1">
    <location>
        <begin position="241"/>
        <end position="272"/>
    </location>
</feature>
<keyword evidence="2" id="KW-0732">Signal</keyword>
<evidence type="ECO:0000313" key="5">
    <source>
        <dbReference type="Proteomes" id="UP001152320"/>
    </source>
</evidence>
<sequence>MVKSLFVVLVFNLLIYLKTFLFPSAEFQEQFVFTVLPIADCPEQDTLIQLFIATVAENVGAEGLVFFPLQNISEIFFNLSPGVGEFLNLPVMALPRKSTGPVRRRENSTVVVAATAETVVYVHVRCSQQKDSNPKSGSVRGTAFQIKGIRELGKYYRVLTFQKCGHAQVAIVAVKENTDVEIYMNDTSVLERDGITLQMYETYIIEGKFDITGGYIKASEPVFVLTGNDGDGIRKCACSNISSNSTSSSSSSSRGNSSSSNSSNSENTPTNSCGRGKDPFYECLIPYHHWGTHYYLFPLFDPTFTMVYKIISFENTKVTITEGQESVKNLSLDEKLGKFIEKTVTFSQTQGGVEVKSPEAILVAQFSVESKRSISMLLATPSSQFTRKYTVFPVFNISHVDEAATHYINIILPPGGQTNDLHINNDSKTTWENVGDFTDGSRVVRTILSPSSNLLENRGGYNITAVVSASHVRRSYTFALP</sequence>
<organism evidence="4 5">
    <name type="scientific">Holothuria leucospilota</name>
    <name type="common">Black long sea cucumber</name>
    <name type="synonym">Mertensiothuria leucospilota</name>
    <dbReference type="NCBI Taxonomy" id="206669"/>
    <lineage>
        <taxon>Eukaryota</taxon>
        <taxon>Metazoa</taxon>
        <taxon>Echinodermata</taxon>
        <taxon>Eleutherozoa</taxon>
        <taxon>Echinozoa</taxon>
        <taxon>Holothuroidea</taxon>
        <taxon>Aspidochirotacea</taxon>
        <taxon>Aspidochirotida</taxon>
        <taxon>Holothuriidae</taxon>
        <taxon>Holothuria</taxon>
    </lineage>
</organism>
<reference evidence="4" key="1">
    <citation type="submission" date="2021-10" db="EMBL/GenBank/DDBJ databases">
        <title>Tropical sea cucumber genome reveals ecological adaptation and Cuvierian tubules defense mechanism.</title>
        <authorList>
            <person name="Chen T."/>
        </authorList>
    </citation>
    <scope>NUCLEOTIDE SEQUENCE</scope>
    <source>
        <strain evidence="4">Nanhai2018</strain>
        <tissue evidence="4">Muscle</tissue>
    </source>
</reference>
<name>A0A9Q1B8G2_HOLLE</name>
<gene>
    <name evidence="4" type="ORF">HOLleu_45134</name>
</gene>
<dbReference type="Proteomes" id="UP001152320">
    <property type="component" value="Unassembled WGS sequence"/>
</dbReference>
<dbReference type="InterPro" id="IPR035234">
    <property type="entry name" value="IgGFc-bd_N"/>
</dbReference>
<dbReference type="PANTHER" id="PTHR46534:SF1">
    <property type="entry name" value="IGGFC-BINDING PROTEIN N-TERMINAL DOMAIN-CONTAINING PROTEIN"/>
    <property type="match status" value="1"/>
</dbReference>
<feature type="signal peptide" evidence="2">
    <location>
        <begin position="1"/>
        <end position="21"/>
    </location>
</feature>
<keyword evidence="5" id="KW-1185">Reference proteome</keyword>
<feature type="domain" description="IgGFc-binding protein N-terminal" evidence="3">
    <location>
        <begin position="149"/>
        <end position="448"/>
    </location>
</feature>
<protein>
    <recommendedName>
        <fullName evidence="3">IgGFc-binding protein N-terminal domain-containing protein</fullName>
    </recommendedName>
</protein>
<dbReference type="Pfam" id="PF17517">
    <property type="entry name" value="IgGFc_binding"/>
    <property type="match status" value="1"/>
</dbReference>
<evidence type="ECO:0000313" key="4">
    <source>
        <dbReference type="EMBL" id="KAJ8017451.1"/>
    </source>
</evidence>
<feature type="chain" id="PRO_5040493290" description="IgGFc-binding protein N-terminal domain-containing protein" evidence="2">
    <location>
        <begin position="22"/>
        <end position="481"/>
    </location>
</feature>
<evidence type="ECO:0000259" key="3">
    <source>
        <dbReference type="Pfam" id="PF17517"/>
    </source>
</evidence>